<protein>
    <recommendedName>
        <fullName evidence="3">Core-binding (CB) domain-containing protein</fullName>
    </recommendedName>
</protein>
<gene>
    <name evidence="1" type="ORF">PCOR1329_LOCUS22500</name>
</gene>
<evidence type="ECO:0008006" key="3">
    <source>
        <dbReference type="Google" id="ProtNLM"/>
    </source>
</evidence>
<sequence length="365" mass="40481">AEGELGVAALVRSACEPGLADSEVGLILDPLKGLIKTDPRFREASSSDSEGEVTAAVRLRTLPRSRKATLTKLLASEALPELSHLTLGERAAVRPRTEAQYAQEVRQFSLFCGVERAAEIPIENLDDLLVQYIDHQIKSGVTAARGMKLLAGAVHARPQAGKQGPRALQRSWRALKGWQNLCPSTSRLPEAWPIWCAIVNGLCGMGRCDVALFICLMWSAYARPIQLMALKPEYLCAPSRVATYWTVQLNPEVDGVPSKAKEFDVTIELDHDWSPAGFNLVVYRARRSGAITDVASRRRTLAEVKKRGGWKSDRLVVRYEKGARLSSTWMARPSWLRQHAAQCEEQFLEILVRGRVLPKPALHSR</sequence>
<dbReference type="EMBL" id="CAUYUJ010007531">
    <property type="protein sequence ID" value="CAK0821076.1"/>
    <property type="molecule type" value="Genomic_DNA"/>
</dbReference>
<name>A0ABN9RPZ3_9DINO</name>
<reference evidence="1" key="1">
    <citation type="submission" date="2023-10" db="EMBL/GenBank/DDBJ databases">
        <authorList>
            <person name="Chen Y."/>
            <person name="Shah S."/>
            <person name="Dougan E. K."/>
            <person name="Thang M."/>
            <person name="Chan C."/>
        </authorList>
    </citation>
    <scope>NUCLEOTIDE SEQUENCE [LARGE SCALE GENOMIC DNA]</scope>
</reference>
<evidence type="ECO:0000313" key="1">
    <source>
        <dbReference type="EMBL" id="CAK0821076.1"/>
    </source>
</evidence>
<evidence type="ECO:0000313" key="2">
    <source>
        <dbReference type="Proteomes" id="UP001189429"/>
    </source>
</evidence>
<organism evidence="1 2">
    <name type="scientific">Prorocentrum cordatum</name>
    <dbReference type="NCBI Taxonomy" id="2364126"/>
    <lineage>
        <taxon>Eukaryota</taxon>
        <taxon>Sar</taxon>
        <taxon>Alveolata</taxon>
        <taxon>Dinophyceae</taxon>
        <taxon>Prorocentrales</taxon>
        <taxon>Prorocentraceae</taxon>
        <taxon>Prorocentrum</taxon>
    </lineage>
</organism>
<comment type="caution">
    <text evidence="1">The sequence shown here is derived from an EMBL/GenBank/DDBJ whole genome shotgun (WGS) entry which is preliminary data.</text>
</comment>
<proteinExistence type="predicted"/>
<dbReference type="Proteomes" id="UP001189429">
    <property type="component" value="Unassembled WGS sequence"/>
</dbReference>
<accession>A0ABN9RPZ3</accession>
<feature type="non-terminal residue" evidence="1">
    <location>
        <position position="1"/>
    </location>
</feature>
<keyword evidence="2" id="KW-1185">Reference proteome</keyword>